<comment type="caution">
    <text evidence="2">The sequence shown here is derived from an EMBL/GenBank/DDBJ whole genome shotgun (WGS) entry which is preliminary data.</text>
</comment>
<keyword evidence="3" id="KW-1185">Reference proteome</keyword>
<reference evidence="2 3" key="1">
    <citation type="journal article" date="2016" name="BMC Genomics">
        <title>Combined genomic and structural analyses of a cultured magnetotactic bacterium reveals its niche adaptation to a dynamic environment.</title>
        <authorList>
            <person name="Araujo A.C."/>
            <person name="Morillo V."/>
            <person name="Cypriano J."/>
            <person name="Teixeira L.C."/>
            <person name="Leao P."/>
            <person name="Lyra S."/>
            <person name="Almeida L.G."/>
            <person name="Bazylinski D.A."/>
            <person name="Vasconcellos A.T."/>
            <person name="Abreu F."/>
            <person name="Lins U."/>
        </authorList>
    </citation>
    <scope>NUCLEOTIDE SEQUENCE [LARGE SCALE GENOMIC DNA]</scope>
    <source>
        <strain evidence="2 3">IT-1</strain>
    </source>
</reference>
<feature type="transmembrane region" description="Helical" evidence="1">
    <location>
        <begin position="31"/>
        <end position="51"/>
    </location>
</feature>
<evidence type="ECO:0000313" key="3">
    <source>
        <dbReference type="Proteomes" id="UP000194003"/>
    </source>
</evidence>
<name>A0A1Y2K6Z0_9PROT</name>
<evidence type="ECO:0000256" key="1">
    <source>
        <dbReference type="SAM" id="Phobius"/>
    </source>
</evidence>
<keyword evidence="1" id="KW-0472">Membrane</keyword>
<feature type="transmembrane region" description="Helical" evidence="1">
    <location>
        <begin position="307"/>
        <end position="328"/>
    </location>
</feature>
<keyword evidence="1" id="KW-1133">Transmembrane helix</keyword>
<feature type="transmembrane region" description="Helical" evidence="1">
    <location>
        <begin position="95"/>
        <end position="112"/>
    </location>
</feature>
<dbReference type="Proteomes" id="UP000194003">
    <property type="component" value="Unassembled WGS sequence"/>
</dbReference>
<feature type="transmembrane region" description="Helical" evidence="1">
    <location>
        <begin position="203"/>
        <end position="221"/>
    </location>
</feature>
<proteinExistence type="predicted"/>
<protein>
    <submittedName>
        <fullName evidence="2">Uncharacterized protein</fullName>
    </submittedName>
</protein>
<feature type="transmembrane region" description="Helical" evidence="1">
    <location>
        <begin position="153"/>
        <end position="173"/>
    </location>
</feature>
<organism evidence="2 3">
    <name type="scientific">Magnetofaba australis IT-1</name>
    <dbReference type="NCBI Taxonomy" id="1434232"/>
    <lineage>
        <taxon>Bacteria</taxon>
        <taxon>Pseudomonadati</taxon>
        <taxon>Pseudomonadota</taxon>
        <taxon>Magnetococcia</taxon>
        <taxon>Magnetococcales</taxon>
        <taxon>Magnetococcaceae</taxon>
        <taxon>Magnetofaba</taxon>
    </lineage>
</organism>
<sequence>MHALDIINIVVIAIYLVIIAKRSHMAVLTKWLMLGHLMAAFALYFGGSMSIFGDQIKYFKAANHFRETLDLISMTEGFAGMMLAVFPIPAYPSHLSVALVNTVLFALTFWFLRRAGVMYGLPKWIYLFYPSVALYMALGLREGLIFVSMFLSVYYLINMRLVFAFAAAAPLVFIKPQNFLMLGMAGFLWTMIVPSVKLYVRVLMGAVAAVALLYMGQWFSVDKVEYYRWAMYVEDHGDPEAYQKLDGYADLLRVGIPDGLYFMLKPLPWEAEKPIQIVQSIENMVIGVMALIAFLRNWTLKLPNRPGVLLNFMLGVSMVIYGLVVYNYGTAARYRFHFIAVFLVYSYHLHYLATWGRPSLHFLAHSGQLPLLGQHVLASAAFSNAQSQANTSSASAGPTGQTAPSAS</sequence>
<feature type="transmembrane region" description="Helical" evidence="1">
    <location>
        <begin position="6"/>
        <end position="24"/>
    </location>
</feature>
<dbReference type="AlphaFoldDB" id="A0A1Y2K6Z0"/>
<feature type="transmembrane region" description="Helical" evidence="1">
    <location>
        <begin position="124"/>
        <end position="141"/>
    </location>
</feature>
<dbReference type="EMBL" id="LVJN01000018">
    <property type="protein sequence ID" value="OSM05310.1"/>
    <property type="molecule type" value="Genomic_DNA"/>
</dbReference>
<evidence type="ECO:0000313" key="2">
    <source>
        <dbReference type="EMBL" id="OSM05310.1"/>
    </source>
</evidence>
<feature type="transmembrane region" description="Helical" evidence="1">
    <location>
        <begin position="334"/>
        <end position="353"/>
    </location>
</feature>
<accession>A0A1Y2K6Z0</accession>
<keyword evidence="1" id="KW-0812">Transmembrane</keyword>
<gene>
    <name evidence="2" type="ORF">MAIT1_03482</name>
</gene>
<dbReference type="STRING" id="1434232.MAIT1_03482"/>